<protein>
    <recommendedName>
        <fullName evidence="1">Pyridoxamine 5'-phosphate oxidase N-terminal domain-containing protein</fullName>
    </recommendedName>
</protein>
<dbReference type="Proteomes" id="UP000583454">
    <property type="component" value="Unassembled WGS sequence"/>
</dbReference>
<dbReference type="AlphaFoldDB" id="A0A840ZQ18"/>
<evidence type="ECO:0000313" key="2">
    <source>
        <dbReference type="EMBL" id="MBB5759135.1"/>
    </source>
</evidence>
<dbReference type="RefSeq" id="WP_183571935.1">
    <property type="nucleotide sequence ID" value="NZ_JACHOP010000020.1"/>
</dbReference>
<sequence length="300" mass="32371">METLPWHRGEIALQQAVGSAARMAEIGPRVIRDRLIEQHALFYPLLPFVVLGAVDRTGAPWATLRAGPPGFLHVPDPLHLAIATQPEPDDPAEAGLHDGAPVGLLGIELETRRRNRLNGTVERRGEGGLRIAVEQSFGNCPRYISPRPAAFSDAARSAPAPTVSDRLDAGARALLAATDTLFVASYAEASGHRQVDVSHRGGPAGFVRIADDSTFTVPDYAGNRFFNTLGNLLANPRAGIAVPDFSTGDLLQVTGRTELVLDSPEIATFEGAERLWRLIPERVVFRPRALPLRFGETDSD</sequence>
<gene>
    <name evidence="2" type="ORF">HNR00_003864</name>
</gene>
<dbReference type="SUPFAM" id="SSF50475">
    <property type="entry name" value="FMN-binding split barrel"/>
    <property type="match status" value="1"/>
</dbReference>
<evidence type="ECO:0000313" key="3">
    <source>
        <dbReference type="Proteomes" id="UP000583454"/>
    </source>
</evidence>
<organism evidence="2 3">
    <name type="scientific">Methylorubrum rhodinum</name>
    <dbReference type="NCBI Taxonomy" id="29428"/>
    <lineage>
        <taxon>Bacteria</taxon>
        <taxon>Pseudomonadati</taxon>
        <taxon>Pseudomonadota</taxon>
        <taxon>Alphaproteobacteria</taxon>
        <taxon>Hyphomicrobiales</taxon>
        <taxon>Methylobacteriaceae</taxon>
        <taxon>Methylorubrum</taxon>
    </lineage>
</organism>
<dbReference type="InterPro" id="IPR012349">
    <property type="entry name" value="Split_barrel_FMN-bd"/>
</dbReference>
<dbReference type="InterPro" id="IPR011576">
    <property type="entry name" value="Pyridox_Oxase_N"/>
</dbReference>
<accession>A0A840ZQ18</accession>
<feature type="domain" description="Pyridoxamine 5'-phosphate oxidase N-terminal" evidence="1">
    <location>
        <begin position="171"/>
        <end position="273"/>
    </location>
</feature>
<comment type="caution">
    <text evidence="2">The sequence shown here is derived from an EMBL/GenBank/DDBJ whole genome shotgun (WGS) entry which is preliminary data.</text>
</comment>
<keyword evidence="3" id="KW-1185">Reference proteome</keyword>
<dbReference type="EMBL" id="JACHOP010000020">
    <property type="protein sequence ID" value="MBB5759135.1"/>
    <property type="molecule type" value="Genomic_DNA"/>
</dbReference>
<dbReference type="PANTHER" id="PTHR42815">
    <property type="entry name" value="FAD-BINDING, PUTATIVE (AFU_ORTHOLOGUE AFUA_6G07600)-RELATED"/>
    <property type="match status" value="1"/>
</dbReference>
<reference evidence="2 3" key="1">
    <citation type="submission" date="2020-08" db="EMBL/GenBank/DDBJ databases">
        <title>Genomic Encyclopedia of Type Strains, Phase IV (KMG-IV): sequencing the most valuable type-strain genomes for metagenomic binning, comparative biology and taxonomic classification.</title>
        <authorList>
            <person name="Goeker M."/>
        </authorList>
    </citation>
    <scope>NUCLEOTIDE SEQUENCE [LARGE SCALE GENOMIC DNA]</scope>
    <source>
        <strain evidence="2 3">DSM 2163</strain>
    </source>
</reference>
<name>A0A840ZQ18_9HYPH</name>
<proteinExistence type="predicted"/>
<dbReference type="Pfam" id="PF01243">
    <property type="entry name" value="PNPOx_N"/>
    <property type="match status" value="2"/>
</dbReference>
<feature type="domain" description="Pyridoxamine 5'-phosphate oxidase N-terminal" evidence="1">
    <location>
        <begin position="37"/>
        <end position="145"/>
    </location>
</feature>
<dbReference type="PANTHER" id="PTHR42815:SF2">
    <property type="entry name" value="FAD-BINDING, PUTATIVE (AFU_ORTHOLOGUE AFUA_6G07600)-RELATED"/>
    <property type="match status" value="1"/>
</dbReference>
<evidence type="ECO:0000259" key="1">
    <source>
        <dbReference type="Pfam" id="PF01243"/>
    </source>
</evidence>
<dbReference type="Gene3D" id="2.30.110.10">
    <property type="entry name" value="Electron Transport, Fmn-binding Protein, Chain A"/>
    <property type="match status" value="1"/>
</dbReference>